<dbReference type="InterPro" id="IPR003346">
    <property type="entry name" value="Transposase_20"/>
</dbReference>
<reference evidence="3 4" key="1">
    <citation type="journal article" date="2011" name="J. Bacteriol.">
        <title>Draft genome sequence of the polycyclic aromatic hydrocarbon-degrading, genetically engineered bioluminescent bioreporter Pseudomonas fluorescens HK44.</title>
        <authorList>
            <person name="Chauhan A."/>
            <person name="Layton A.C."/>
            <person name="Williams D.E."/>
            <person name="Smartt A.E."/>
            <person name="Ripp S."/>
            <person name="Karpinets T.V."/>
            <person name="Brown S.D."/>
            <person name="Sayler G.S."/>
        </authorList>
    </citation>
    <scope>NUCLEOTIDE SEQUENCE [LARGE SCALE GENOMIC DNA]</scope>
    <source>
        <strain evidence="3 4">HK44</strain>
    </source>
</reference>
<dbReference type="RefSeq" id="WP_019693053.1">
    <property type="nucleotide sequence ID" value="NZ_AFOY02000007.1"/>
</dbReference>
<feature type="domain" description="Transposase IS110-like N-terminal" evidence="1">
    <location>
        <begin position="7"/>
        <end position="146"/>
    </location>
</feature>
<dbReference type="eggNOG" id="COG3547">
    <property type="taxonomic scope" value="Bacteria"/>
</dbReference>
<dbReference type="InterPro" id="IPR002525">
    <property type="entry name" value="Transp_IS110-like_N"/>
</dbReference>
<dbReference type="EMBL" id="AFOY02000007">
    <property type="protein sequence ID" value="EXF95470.1"/>
    <property type="molecule type" value="Genomic_DNA"/>
</dbReference>
<dbReference type="HOGENOM" id="CLU_036902_3_1_6"/>
<proteinExistence type="predicted"/>
<dbReference type="OrthoDB" id="5289737at2"/>
<dbReference type="GO" id="GO:0004803">
    <property type="term" value="F:transposase activity"/>
    <property type="evidence" value="ECO:0007669"/>
    <property type="project" value="InterPro"/>
</dbReference>
<name>A0A010SRM4_PSEFL</name>
<protein>
    <submittedName>
        <fullName evidence="3">Transposase</fullName>
    </submittedName>
</protein>
<dbReference type="GO" id="GO:0003677">
    <property type="term" value="F:DNA binding"/>
    <property type="evidence" value="ECO:0007669"/>
    <property type="project" value="InterPro"/>
</dbReference>
<dbReference type="PANTHER" id="PTHR33055:SF3">
    <property type="entry name" value="PUTATIVE TRANSPOSASE FOR IS117-RELATED"/>
    <property type="match status" value="1"/>
</dbReference>
<sequence>MTTMTLLGIDIGKNTFHLHGQDARGHQVLRKKLNRNQLLPYLAQISTCKIAMESCGGSQWLARKIKEQGHQVQLIAPQHVKAYVTGNKNDFIDAEAICEAASRPRTRSVQVKTVEQQVLCTEHRLRKSLVSRRTAVINQVHGFLLEFGVIFPAGYAALDRVSGLMQSRELPIRLINAIERMLEDIRQLTGEIKKLDVEIKQNLVQSDAGQRLQSIPGIGPLIASALVADVADASAFKSSRDFAASLGLVPRQYSTGGETVLLGISKRGDKYLRSLLVQGAHTVLYRVDHRTDALGMWAKNLLTRKPLNKVACALANKMARIVWVLLTKGGTYNSQLLA</sequence>
<evidence type="ECO:0000313" key="3">
    <source>
        <dbReference type="EMBL" id="EXF95470.1"/>
    </source>
</evidence>
<dbReference type="Pfam" id="PF01548">
    <property type="entry name" value="DEDD_Tnp_IS110"/>
    <property type="match status" value="1"/>
</dbReference>
<accession>A0A010SRM4</accession>
<dbReference type="PANTHER" id="PTHR33055">
    <property type="entry name" value="TRANSPOSASE FOR INSERTION SEQUENCE ELEMENT IS1111A"/>
    <property type="match status" value="1"/>
</dbReference>
<dbReference type="Proteomes" id="UP000022611">
    <property type="component" value="Unassembled WGS sequence"/>
</dbReference>
<evidence type="ECO:0000259" key="2">
    <source>
        <dbReference type="Pfam" id="PF02371"/>
    </source>
</evidence>
<evidence type="ECO:0000259" key="1">
    <source>
        <dbReference type="Pfam" id="PF01548"/>
    </source>
</evidence>
<evidence type="ECO:0000313" key="4">
    <source>
        <dbReference type="Proteomes" id="UP000022611"/>
    </source>
</evidence>
<dbReference type="AlphaFoldDB" id="A0A010SRM4"/>
<dbReference type="PATRIC" id="fig|1042209.11.peg.1522"/>
<feature type="domain" description="Transposase IS116/IS110/IS902 C-terminal" evidence="2">
    <location>
        <begin position="210"/>
        <end position="291"/>
    </location>
</feature>
<dbReference type="NCBIfam" id="NF033542">
    <property type="entry name" value="transpos_IS110"/>
    <property type="match status" value="1"/>
</dbReference>
<dbReference type="InterPro" id="IPR047650">
    <property type="entry name" value="Transpos_IS110"/>
</dbReference>
<gene>
    <name evidence="3" type="ORF">HK44_024860</name>
</gene>
<dbReference type="GO" id="GO:0006313">
    <property type="term" value="P:DNA transposition"/>
    <property type="evidence" value="ECO:0007669"/>
    <property type="project" value="InterPro"/>
</dbReference>
<comment type="caution">
    <text evidence="3">The sequence shown here is derived from an EMBL/GenBank/DDBJ whole genome shotgun (WGS) entry which is preliminary data.</text>
</comment>
<organism evidence="3 4">
    <name type="scientific">Pseudomonas fluorescens HK44</name>
    <dbReference type="NCBI Taxonomy" id="1042209"/>
    <lineage>
        <taxon>Bacteria</taxon>
        <taxon>Pseudomonadati</taxon>
        <taxon>Pseudomonadota</taxon>
        <taxon>Gammaproteobacteria</taxon>
        <taxon>Pseudomonadales</taxon>
        <taxon>Pseudomonadaceae</taxon>
        <taxon>Pseudomonas</taxon>
    </lineage>
</organism>
<dbReference type="Pfam" id="PF02371">
    <property type="entry name" value="Transposase_20"/>
    <property type="match status" value="1"/>
</dbReference>